<evidence type="ECO:0000256" key="7">
    <source>
        <dbReference type="ARBA" id="ARBA00022617"/>
    </source>
</evidence>
<evidence type="ECO:0000313" key="13">
    <source>
        <dbReference type="Proteomes" id="UP000694941"/>
    </source>
</evidence>
<dbReference type="PRINTS" id="PR00407">
    <property type="entry name" value="EUMOPTERIN"/>
</dbReference>
<dbReference type="Gene3D" id="2.60.40.650">
    <property type="match status" value="1"/>
</dbReference>
<dbReference type="Proteomes" id="UP000694941">
    <property type="component" value="Unplaced"/>
</dbReference>
<dbReference type="Pfam" id="PF03404">
    <property type="entry name" value="Mo-co_dimer"/>
    <property type="match status" value="1"/>
</dbReference>
<dbReference type="InterPro" id="IPR001199">
    <property type="entry name" value="Cyt_B5-like_heme/steroid-bd"/>
</dbReference>
<dbReference type="Gene3D" id="3.90.420.10">
    <property type="entry name" value="Oxidoreductase, molybdopterin-binding domain"/>
    <property type="match status" value="1"/>
</dbReference>
<proteinExistence type="predicted"/>
<dbReference type="Gene3D" id="3.10.120.10">
    <property type="entry name" value="Cytochrome b5-like heme/steroid binding domain"/>
    <property type="match status" value="1"/>
</dbReference>
<evidence type="ECO:0000256" key="1">
    <source>
        <dbReference type="ARBA" id="ARBA00001924"/>
    </source>
</evidence>
<keyword evidence="6" id="KW-0500">Molybdenum</keyword>
<dbReference type="InterPro" id="IPR036400">
    <property type="entry name" value="Cyt_B5-like_heme/steroid_sf"/>
</dbReference>
<dbReference type="EC" id="1.8.3.1" evidence="5"/>
<comment type="cofactor">
    <cofactor evidence="1">
        <name>Mo-molybdopterin</name>
        <dbReference type="ChEBI" id="CHEBI:71302"/>
    </cofactor>
</comment>
<dbReference type="InterPro" id="IPR022407">
    <property type="entry name" value="OxRdtase_Mopterin_BS"/>
</dbReference>
<keyword evidence="11" id="KW-0472">Membrane</keyword>
<dbReference type="SUPFAM" id="SSF55856">
    <property type="entry name" value="Cytochrome b5-like heme/steroid binding domain"/>
    <property type="match status" value="1"/>
</dbReference>
<dbReference type="RefSeq" id="XP_013775345.1">
    <property type="nucleotide sequence ID" value="XM_013919891.2"/>
</dbReference>
<evidence type="ECO:0000256" key="9">
    <source>
        <dbReference type="ARBA" id="ARBA00023002"/>
    </source>
</evidence>
<comment type="subunit">
    <text evidence="4">Homodimer.</text>
</comment>
<feature type="domain" description="Cytochrome b5 heme-binding" evidence="12">
    <location>
        <begin position="150"/>
        <end position="228"/>
    </location>
</feature>
<keyword evidence="9" id="KW-0560">Oxidoreductase</keyword>
<dbReference type="InterPro" id="IPR008335">
    <property type="entry name" value="Mopterin_OxRdtase_euk"/>
</dbReference>
<comment type="pathway">
    <text evidence="2">Sulfur metabolism.</text>
</comment>
<dbReference type="PANTHER" id="PTHR19372">
    <property type="entry name" value="SULFITE REDUCTASE"/>
    <property type="match status" value="1"/>
</dbReference>
<accession>A0ABM1B5P7</accession>
<gene>
    <name evidence="14" type="primary">LOC106460207</name>
</gene>
<dbReference type="InterPro" id="IPR036374">
    <property type="entry name" value="OxRdtase_Mopterin-bd_sf"/>
</dbReference>
<evidence type="ECO:0000313" key="14">
    <source>
        <dbReference type="RefSeq" id="XP_013775345.1"/>
    </source>
</evidence>
<evidence type="ECO:0000256" key="2">
    <source>
        <dbReference type="ARBA" id="ARBA00004678"/>
    </source>
</evidence>
<evidence type="ECO:0000256" key="5">
    <source>
        <dbReference type="ARBA" id="ARBA00012505"/>
    </source>
</evidence>
<sequence>MATLAEITIWRCVARGAGRMTKPASVLHRTKHSCTSFPSAILCHPKWLRHESVLGCSIWLDKRKIRDFNTSSHRRNRKSTLAWVGVVGVGVASALALYYRSYVAEAKKDADVPAIQGNTGIVLFSTSRTHSELDESETRAVTAGEEIVGLPEYTMEEVAKHDSLQNRIWVSYHSGVYDITDFIPLHPGGTKILMAAGGSLEPFWEMYAVHKKDEILAMMEEYRIGNLRAEDRGYATANMADPYAAEPKRHHIFQPRSMKPFNAEPPLSLLVDSFITPNELYFIRNHLPVPEVNPEEYELEISGIGIKKEVVLTLEELKTKFPKHTITTTIQCAGNRRSEINKIKKVKGLDWGSAAISTAQWSGARLLDVLKHAGADVEHKDIKHIEFEGLDTDPAHQPYGASVPAEKALDPNADVLLAYEMNGEEIPRDHGYPVRAIVPGVVGARNVKWVGRVVLTDEESHSHWQRRDYKGFSSSCDWDTADFDKAYSIQELPVQSAICVPSDGATVSTVSGAVKAKGYAWSGGGRKIIRVDVSIDQGKTWINAKLNQDDSSIYRSWAWTLWEADIPLPENTKPGTQVEVICKAVDSSYNVQPETFEPLWNIRGVLATAWHRVTVTIE</sequence>
<dbReference type="PROSITE" id="PS00191">
    <property type="entry name" value="CYTOCHROME_B5_1"/>
    <property type="match status" value="1"/>
</dbReference>
<dbReference type="CDD" id="cd02111">
    <property type="entry name" value="eukary_SO_Moco"/>
    <property type="match status" value="1"/>
</dbReference>
<dbReference type="InterPro" id="IPR018506">
    <property type="entry name" value="Cyt_B5_heme-BS"/>
</dbReference>
<dbReference type="InterPro" id="IPR014756">
    <property type="entry name" value="Ig_E-set"/>
</dbReference>
<feature type="transmembrane region" description="Helical" evidence="11">
    <location>
        <begin position="81"/>
        <end position="99"/>
    </location>
</feature>
<evidence type="ECO:0000259" key="12">
    <source>
        <dbReference type="PROSITE" id="PS50255"/>
    </source>
</evidence>
<dbReference type="PROSITE" id="PS00559">
    <property type="entry name" value="MOLYBDOPTERIN_EUK"/>
    <property type="match status" value="1"/>
</dbReference>
<evidence type="ECO:0000256" key="4">
    <source>
        <dbReference type="ARBA" id="ARBA00011738"/>
    </source>
</evidence>
<comment type="pathway">
    <text evidence="3">Energy metabolism; sulfur metabolism.</text>
</comment>
<dbReference type="GeneID" id="106460207"/>
<evidence type="ECO:0000256" key="10">
    <source>
        <dbReference type="ARBA" id="ARBA00023004"/>
    </source>
</evidence>
<keyword evidence="13" id="KW-1185">Reference proteome</keyword>
<keyword evidence="11" id="KW-1133">Transmembrane helix</keyword>
<dbReference type="PANTHER" id="PTHR19372:SF7">
    <property type="entry name" value="SULFITE OXIDASE, MITOCHONDRIAL"/>
    <property type="match status" value="1"/>
</dbReference>
<keyword evidence="8" id="KW-0479">Metal-binding</keyword>
<evidence type="ECO:0000256" key="3">
    <source>
        <dbReference type="ARBA" id="ARBA00004971"/>
    </source>
</evidence>
<protein>
    <recommendedName>
        <fullName evidence="5">sulfite oxidase</fullName>
        <ecNumber evidence="5">1.8.3.1</ecNumber>
    </recommendedName>
</protein>
<dbReference type="SUPFAM" id="SSF56524">
    <property type="entry name" value="Oxidoreductase molybdopterin-binding domain"/>
    <property type="match status" value="1"/>
</dbReference>
<organism evidence="13 14">
    <name type="scientific">Limulus polyphemus</name>
    <name type="common">Atlantic horseshoe crab</name>
    <dbReference type="NCBI Taxonomy" id="6850"/>
    <lineage>
        <taxon>Eukaryota</taxon>
        <taxon>Metazoa</taxon>
        <taxon>Ecdysozoa</taxon>
        <taxon>Arthropoda</taxon>
        <taxon>Chelicerata</taxon>
        <taxon>Merostomata</taxon>
        <taxon>Xiphosura</taxon>
        <taxon>Limulidae</taxon>
        <taxon>Limulus</taxon>
    </lineage>
</organism>
<dbReference type="PROSITE" id="PS50255">
    <property type="entry name" value="CYTOCHROME_B5_2"/>
    <property type="match status" value="1"/>
</dbReference>
<evidence type="ECO:0000256" key="8">
    <source>
        <dbReference type="ARBA" id="ARBA00022723"/>
    </source>
</evidence>
<keyword evidence="10" id="KW-0408">Iron</keyword>
<reference evidence="14" key="1">
    <citation type="submission" date="2025-08" db="UniProtKB">
        <authorList>
            <consortium name="RefSeq"/>
        </authorList>
    </citation>
    <scope>IDENTIFICATION</scope>
    <source>
        <tissue evidence="14">Muscle</tissue>
    </source>
</reference>
<dbReference type="Pfam" id="PF00173">
    <property type="entry name" value="Cyt-b5"/>
    <property type="match status" value="1"/>
</dbReference>
<dbReference type="SMART" id="SM01117">
    <property type="entry name" value="Cyt-b5"/>
    <property type="match status" value="1"/>
</dbReference>
<keyword evidence="11" id="KW-0812">Transmembrane</keyword>
<keyword evidence="7" id="KW-0349">Heme</keyword>
<dbReference type="SUPFAM" id="SSF81296">
    <property type="entry name" value="E set domains"/>
    <property type="match status" value="1"/>
</dbReference>
<evidence type="ECO:0000256" key="11">
    <source>
        <dbReference type="SAM" id="Phobius"/>
    </source>
</evidence>
<dbReference type="Pfam" id="PF00174">
    <property type="entry name" value="Oxidored_molyb"/>
    <property type="match status" value="1"/>
</dbReference>
<evidence type="ECO:0000256" key="6">
    <source>
        <dbReference type="ARBA" id="ARBA00022505"/>
    </source>
</evidence>
<dbReference type="PRINTS" id="PR00363">
    <property type="entry name" value="CYTOCHROMEB5"/>
</dbReference>
<dbReference type="InterPro" id="IPR000572">
    <property type="entry name" value="OxRdtase_Mopterin-bd_dom"/>
</dbReference>
<name>A0ABM1B5P7_LIMPO</name>
<dbReference type="InterPro" id="IPR005066">
    <property type="entry name" value="MoCF_OxRdtse_dimer"/>
</dbReference>